<name>A0A6A6J633_WESOR</name>
<dbReference type="OrthoDB" id="3162439at2759"/>
<dbReference type="InterPro" id="IPR018712">
    <property type="entry name" value="Tle1-like_cat"/>
</dbReference>
<evidence type="ECO:0000313" key="3">
    <source>
        <dbReference type="Proteomes" id="UP000800097"/>
    </source>
</evidence>
<accession>A0A6A6J633</accession>
<gene>
    <name evidence="2" type="ORF">EI97DRAFT_344513</name>
</gene>
<organism evidence="2 3">
    <name type="scientific">Westerdykella ornata</name>
    <dbReference type="NCBI Taxonomy" id="318751"/>
    <lineage>
        <taxon>Eukaryota</taxon>
        <taxon>Fungi</taxon>
        <taxon>Dikarya</taxon>
        <taxon>Ascomycota</taxon>
        <taxon>Pezizomycotina</taxon>
        <taxon>Dothideomycetes</taxon>
        <taxon>Pleosporomycetidae</taxon>
        <taxon>Pleosporales</taxon>
        <taxon>Sporormiaceae</taxon>
        <taxon>Westerdykella</taxon>
    </lineage>
</organism>
<dbReference type="PANTHER" id="PTHR33840">
    <property type="match status" value="1"/>
</dbReference>
<dbReference type="AlphaFoldDB" id="A0A6A6J633"/>
<protein>
    <recommendedName>
        <fullName evidence="1">T6SS Phospholipase effector Tle1-like catalytic domain-containing protein</fullName>
    </recommendedName>
</protein>
<feature type="non-terminal residue" evidence="2">
    <location>
        <position position="1"/>
    </location>
</feature>
<evidence type="ECO:0000313" key="2">
    <source>
        <dbReference type="EMBL" id="KAF2272041.1"/>
    </source>
</evidence>
<dbReference type="EMBL" id="ML986528">
    <property type="protein sequence ID" value="KAF2272041.1"/>
    <property type="molecule type" value="Genomic_DNA"/>
</dbReference>
<dbReference type="PANTHER" id="PTHR33840:SF1">
    <property type="entry name" value="TLE1 PHOSPHOLIPASE DOMAIN-CONTAINING PROTEIN"/>
    <property type="match status" value="1"/>
</dbReference>
<keyword evidence="3" id="KW-1185">Reference proteome</keyword>
<dbReference type="Pfam" id="PF09994">
    <property type="entry name" value="T6SS_Tle1-like_cat"/>
    <property type="match status" value="1"/>
</dbReference>
<feature type="domain" description="T6SS Phospholipase effector Tle1-like catalytic" evidence="1">
    <location>
        <begin position="3"/>
        <end position="239"/>
    </location>
</feature>
<sequence>IDEEGHPQVVYYQSGIGTDSWWKSDTLMQAFGIGIDEKIMEAYSFICNNYNRGEDEIYLIGFSRGAFTARCIAHLIHDIGLLTKKGLYFLTEVFFFWKTNRGAVADPIRQNRPKWMSSEYLRSASLLGHLDVRVEICALWDTVSSIGLPSMARRLLPYQPSSLGFVHSDLCPGVEFSYQALSLHERRADFLSIVWKYPDDAKTLRNRLEQCWFMGCHSDIGGGNRDEGLAHFPLIWIISKLRHALDFDDENLWE</sequence>
<dbReference type="GeneID" id="54547940"/>
<proteinExistence type="predicted"/>
<reference evidence="2" key="1">
    <citation type="journal article" date="2020" name="Stud. Mycol.">
        <title>101 Dothideomycetes genomes: a test case for predicting lifestyles and emergence of pathogens.</title>
        <authorList>
            <person name="Haridas S."/>
            <person name="Albert R."/>
            <person name="Binder M."/>
            <person name="Bloem J."/>
            <person name="Labutti K."/>
            <person name="Salamov A."/>
            <person name="Andreopoulos B."/>
            <person name="Baker S."/>
            <person name="Barry K."/>
            <person name="Bills G."/>
            <person name="Bluhm B."/>
            <person name="Cannon C."/>
            <person name="Castanera R."/>
            <person name="Culley D."/>
            <person name="Daum C."/>
            <person name="Ezra D."/>
            <person name="Gonzalez J."/>
            <person name="Henrissat B."/>
            <person name="Kuo A."/>
            <person name="Liang C."/>
            <person name="Lipzen A."/>
            <person name="Lutzoni F."/>
            <person name="Magnuson J."/>
            <person name="Mondo S."/>
            <person name="Nolan M."/>
            <person name="Ohm R."/>
            <person name="Pangilinan J."/>
            <person name="Park H.-J."/>
            <person name="Ramirez L."/>
            <person name="Alfaro M."/>
            <person name="Sun H."/>
            <person name="Tritt A."/>
            <person name="Yoshinaga Y."/>
            <person name="Zwiers L.-H."/>
            <person name="Turgeon B."/>
            <person name="Goodwin S."/>
            <person name="Spatafora J."/>
            <person name="Crous P."/>
            <person name="Grigoriev I."/>
        </authorList>
    </citation>
    <scope>NUCLEOTIDE SEQUENCE</scope>
    <source>
        <strain evidence="2">CBS 379.55</strain>
    </source>
</reference>
<dbReference type="RefSeq" id="XP_033649580.1">
    <property type="nucleotide sequence ID" value="XM_033794765.1"/>
</dbReference>
<evidence type="ECO:0000259" key="1">
    <source>
        <dbReference type="Pfam" id="PF09994"/>
    </source>
</evidence>
<dbReference type="Proteomes" id="UP000800097">
    <property type="component" value="Unassembled WGS sequence"/>
</dbReference>
<feature type="non-terminal residue" evidence="2">
    <location>
        <position position="254"/>
    </location>
</feature>